<gene>
    <name evidence="1" type="ORF">Barrevirus16_5</name>
</gene>
<protein>
    <submittedName>
        <fullName evidence="1">Uncharacterized protein</fullName>
    </submittedName>
</protein>
<accession>A0A3G4ZQK8</accession>
<dbReference type="EMBL" id="MK072013">
    <property type="protein sequence ID" value="AYV77167.1"/>
    <property type="molecule type" value="Genomic_DNA"/>
</dbReference>
<reference evidence="1" key="1">
    <citation type="submission" date="2018-10" db="EMBL/GenBank/DDBJ databases">
        <title>Hidden diversity of soil giant viruses.</title>
        <authorList>
            <person name="Schulz F."/>
            <person name="Alteio L."/>
            <person name="Goudeau D."/>
            <person name="Ryan E.M."/>
            <person name="Malmstrom R.R."/>
            <person name="Blanchard J."/>
            <person name="Woyke T."/>
        </authorList>
    </citation>
    <scope>NUCLEOTIDE SEQUENCE</scope>
    <source>
        <strain evidence="1">BAV1</strain>
    </source>
</reference>
<proteinExistence type="predicted"/>
<sequence>MELDLTLYDERLHNAATVAHSKEGKLVNTEWEGGRFRYEFKCIKEHTWPARLDQIIGTENKPGSWCKTMIIKSLKLKM</sequence>
<evidence type="ECO:0000313" key="1">
    <source>
        <dbReference type="EMBL" id="AYV77167.1"/>
    </source>
</evidence>
<organism evidence="1">
    <name type="scientific">Barrevirus sp</name>
    <dbReference type="NCBI Taxonomy" id="2487763"/>
    <lineage>
        <taxon>Viruses</taxon>
        <taxon>Varidnaviria</taxon>
        <taxon>Bamfordvirae</taxon>
        <taxon>Nucleocytoviricota</taxon>
        <taxon>Megaviricetes</taxon>
        <taxon>Imitervirales</taxon>
        <taxon>Mimiviridae</taxon>
        <taxon>Klosneuvirinae</taxon>
    </lineage>
</organism>
<name>A0A3G4ZQK8_9VIRU</name>